<comment type="caution">
    <text evidence="2">The sequence shown here is derived from an EMBL/GenBank/DDBJ whole genome shotgun (WGS) entry which is preliminary data.</text>
</comment>
<protein>
    <submittedName>
        <fullName evidence="2">CHAT domain-containing protein</fullName>
    </submittedName>
</protein>
<dbReference type="RefSeq" id="WP_203078845.1">
    <property type="nucleotide sequence ID" value="NZ_JAENHO010000030.1"/>
</dbReference>
<keyword evidence="3" id="KW-1185">Reference proteome</keyword>
<sequence length="305" mass="31516">MRDLGAASEDAGVGANLAEACRAAWTVAIRPLLDHWRSSRPGEPHFVLVPDGALATVPWHAAHGGGRWAIDEASFSYIASGRLLVEAARRPEPARGDVGLVIGNPDTGVASQALPNAGAEASTIFRKHYASGRFCGRPADPAVVAAGPGLPGDVLDWLAASGAEPATVLHLACHGVIRADGPASSYLLLAEGTQVSAEELLRAASGRSPGLVSLAACTTHRAGRAYDEAVTLSTGFLVAGATTAIGSLWPVPDLETAHLMVAFHDNLAGAGMPPHVALREAQRAIRDPADDTTLTHWAGFVHLGR</sequence>
<dbReference type="Pfam" id="PF12770">
    <property type="entry name" value="CHAT"/>
    <property type="match status" value="1"/>
</dbReference>
<reference evidence="2 3" key="1">
    <citation type="submission" date="2021-01" db="EMBL/GenBank/DDBJ databases">
        <title>Actinoplanes sp. nov. LDG1-01 isolated from lichen.</title>
        <authorList>
            <person name="Saeng-In P."/>
            <person name="Phongsopitanun W."/>
            <person name="Kanchanasin P."/>
            <person name="Yuki M."/>
            <person name="Kudo T."/>
            <person name="Ohkuma M."/>
            <person name="Tanasupawat S."/>
        </authorList>
    </citation>
    <scope>NUCLEOTIDE SEQUENCE [LARGE SCALE GENOMIC DNA]</scope>
    <source>
        <strain evidence="2 3">LDG1-01</strain>
    </source>
</reference>
<gene>
    <name evidence="2" type="ORF">JKJ07_49330</name>
</gene>
<accession>A0ABS1W6D9</accession>
<evidence type="ECO:0000259" key="1">
    <source>
        <dbReference type="Pfam" id="PF12770"/>
    </source>
</evidence>
<evidence type="ECO:0000313" key="2">
    <source>
        <dbReference type="EMBL" id="MBL7262300.1"/>
    </source>
</evidence>
<dbReference type="Proteomes" id="UP000598996">
    <property type="component" value="Unassembled WGS sequence"/>
</dbReference>
<organism evidence="2 3">
    <name type="scientific">Paractinoplanes lichenicola</name>
    <dbReference type="NCBI Taxonomy" id="2802976"/>
    <lineage>
        <taxon>Bacteria</taxon>
        <taxon>Bacillati</taxon>
        <taxon>Actinomycetota</taxon>
        <taxon>Actinomycetes</taxon>
        <taxon>Micromonosporales</taxon>
        <taxon>Micromonosporaceae</taxon>
        <taxon>Paractinoplanes</taxon>
    </lineage>
</organism>
<name>A0ABS1W6D9_9ACTN</name>
<evidence type="ECO:0000313" key="3">
    <source>
        <dbReference type="Proteomes" id="UP000598996"/>
    </source>
</evidence>
<feature type="domain" description="CHAT" evidence="1">
    <location>
        <begin position="19"/>
        <end position="304"/>
    </location>
</feature>
<proteinExistence type="predicted"/>
<dbReference type="InterPro" id="IPR024983">
    <property type="entry name" value="CHAT_dom"/>
</dbReference>
<dbReference type="EMBL" id="JAENHO010000030">
    <property type="protein sequence ID" value="MBL7262300.1"/>
    <property type="molecule type" value="Genomic_DNA"/>
</dbReference>